<protein>
    <submittedName>
        <fullName evidence="3">NAD(P)-dependent oxidoreductase</fullName>
    </submittedName>
</protein>
<evidence type="ECO:0000313" key="3">
    <source>
        <dbReference type="EMBL" id="QCO19885.1"/>
    </source>
</evidence>
<dbReference type="Gene3D" id="3.40.50.720">
    <property type="entry name" value="NAD(P)-binding Rossmann-like Domain"/>
    <property type="match status" value="1"/>
</dbReference>
<feature type="region of interest" description="Disordered" evidence="1">
    <location>
        <begin position="88"/>
        <end position="112"/>
    </location>
</feature>
<dbReference type="RefSeq" id="WP_137143676.1">
    <property type="nucleotide sequence ID" value="NZ_CP032350.1"/>
</dbReference>
<evidence type="ECO:0000256" key="1">
    <source>
        <dbReference type="SAM" id="MobiDB-lite"/>
    </source>
</evidence>
<dbReference type="Pfam" id="PF01370">
    <property type="entry name" value="Epimerase"/>
    <property type="match status" value="1"/>
</dbReference>
<feature type="domain" description="NAD-dependent epimerase/dehydratase" evidence="2">
    <location>
        <begin position="62"/>
        <end position="99"/>
    </location>
</feature>
<accession>A0A4D8R983</accession>
<dbReference type="EMBL" id="CP032350">
    <property type="protein sequence ID" value="QCO19885.1"/>
    <property type="molecule type" value="Genomic_DNA"/>
</dbReference>
<dbReference type="SUPFAM" id="SSF51735">
    <property type="entry name" value="NAD(P)-binding Rossmann-fold domains"/>
    <property type="match status" value="1"/>
</dbReference>
<evidence type="ECO:0000313" key="4">
    <source>
        <dbReference type="Proteomes" id="UP000298693"/>
    </source>
</evidence>
<sequence>MKAIASPYTDLYTVLSPHRANRSGRHAGRALSAAIQVLRHRASLALPFVTCLTENPIPDQSIWVTGAAGFAGRAILQRLRASGRRAIGLGHAPEGSPERADPLFLAGSIAPD</sequence>
<dbReference type="Proteomes" id="UP000298693">
    <property type="component" value="Plasmid p5"/>
</dbReference>
<dbReference type="InterPro" id="IPR001509">
    <property type="entry name" value="Epimerase_deHydtase"/>
</dbReference>
<keyword evidence="3" id="KW-0614">Plasmid</keyword>
<geneLocation type="plasmid" evidence="3">
    <name>p5</name>
</geneLocation>
<gene>
    <name evidence="3" type="ORF">D3869_32070</name>
</gene>
<dbReference type="InterPro" id="IPR036291">
    <property type="entry name" value="NAD(P)-bd_dom_sf"/>
</dbReference>
<evidence type="ECO:0000259" key="2">
    <source>
        <dbReference type="Pfam" id="PF01370"/>
    </source>
</evidence>
<name>A0A4D8R983_AZOBR</name>
<reference evidence="3 4" key="1">
    <citation type="submission" date="2018-09" db="EMBL/GenBank/DDBJ databases">
        <title>Whole genome based analysis of evolution and adaptive divergence in Indian and Brazilian strains of Azospirillum brasilense.</title>
        <authorList>
            <person name="Singh C."/>
            <person name="Tripathi A.K."/>
        </authorList>
    </citation>
    <scope>NUCLEOTIDE SEQUENCE [LARGE SCALE GENOMIC DNA]</scope>
    <source>
        <strain evidence="3 4">MTCC4039</strain>
        <plasmid evidence="3 4">p5</plasmid>
    </source>
</reference>
<proteinExistence type="predicted"/>
<dbReference type="AlphaFoldDB" id="A0A4D8R983"/>
<organism evidence="3 4">
    <name type="scientific">Azospirillum brasilense</name>
    <dbReference type="NCBI Taxonomy" id="192"/>
    <lineage>
        <taxon>Bacteria</taxon>
        <taxon>Pseudomonadati</taxon>
        <taxon>Pseudomonadota</taxon>
        <taxon>Alphaproteobacteria</taxon>
        <taxon>Rhodospirillales</taxon>
        <taxon>Azospirillaceae</taxon>
        <taxon>Azospirillum</taxon>
    </lineage>
</organism>